<dbReference type="Proteomes" id="UP000178187">
    <property type="component" value="Unassembled WGS sequence"/>
</dbReference>
<organism evidence="1 2">
    <name type="scientific">Candidatus Danuiimicrobium aquiferis</name>
    <dbReference type="NCBI Taxonomy" id="1801832"/>
    <lineage>
        <taxon>Bacteria</taxon>
        <taxon>Pseudomonadati</taxon>
        <taxon>Candidatus Omnitrophota</taxon>
        <taxon>Candidatus Danuiimicrobium</taxon>
    </lineage>
</organism>
<evidence type="ECO:0000313" key="1">
    <source>
        <dbReference type="EMBL" id="OGW96797.1"/>
    </source>
</evidence>
<dbReference type="AlphaFoldDB" id="A0A1G1KV73"/>
<evidence type="ECO:0000313" key="2">
    <source>
        <dbReference type="Proteomes" id="UP000178187"/>
    </source>
</evidence>
<reference evidence="1 2" key="1">
    <citation type="journal article" date="2016" name="Nat. Commun.">
        <title>Thousands of microbial genomes shed light on interconnected biogeochemical processes in an aquifer system.</title>
        <authorList>
            <person name="Anantharaman K."/>
            <person name="Brown C.T."/>
            <person name="Hug L.A."/>
            <person name="Sharon I."/>
            <person name="Castelle C.J."/>
            <person name="Probst A.J."/>
            <person name="Thomas B.C."/>
            <person name="Singh A."/>
            <person name="Wilkins M.J."/>
            <person name="Karaoz U."/>
            <person name="Brodie E.L."/>
            <person name="Williams K.H."/>
            <person name="Hubbard S.S."/>
            <person name="Banfield J.F."/>
        </authorList>
    </citation>
    <scope>NUCLEOTIDE SEQUENCE [LARGE SCALE GENOMIC DNA]</scope>
</reference>
<comment type="caution">
    <text evidence="1">The sequence shown here is derived from an EMBL/GenBank/DDBJ whole genome shotgun (WGS) entry which is preliminary data.</text>
</comment>
<gene>
    <name evidence="1" type="ORF">A3G33_01540</name>
</gene>
<evidence type="ECO:0008006" key="3">
    <source>
        <dbReference type="Google" id="ProtNLM"/>
    </source>
</evidence>
<name>A0A1G1KV73_9BACT</name>
<dbReference type="Pfam" id="PF06037">
    <property type="entry name" value="DUF922"/>
    <property type="match status" value="1"/>
</dbReference>
<protein>
    <recommendedName>
        <fullName evidence="3">DUF922 domain-containing protein</fullName>
    </recommendedName>
</protein>
<sequence>MNKPYFFLPFIIFLSAFFLFREEVLAKDFKLKSGKKIEGEIVYQSGEHYRIKKPDGNFEILFKKDILNVTGEENVLEDEPKTGNAPVVLTKGEIANQDQTQPEQSFFENVISAIHSARKEFMVIKGKFYPTSVEVLSSKPGKPVAGGPEIKEEKKYYDIQGMSWQELSTQMNRIGCENDKYSNCEKDKNYVGGLMYQLGWSYQQGEFNHVCYMTEVKSILKLKFLMPRWVNFAEAPSDFKAEWNKFYNDLTRHEDGHKDIAMKAAKELQEKLAGLGPEESCKELAEAANQTGTEIVDYYERKQANYDIISGHGVNQGQYKWR</sequence>
<proteinExistence type="predicted"/>
<dbReference type="EMBL" id="MHFR01000048">
    <property type="protein sequence ID" value="OGW96797.1"/>
    <property type="molecule type" value="Genomic_DNA"/>
</dbReference>
<accession>A0A1G1KV73</accession>
<dbReference type="InterPro" id="IPR010321">
    <property type="entry name" value="DUF922"/>
</dbReference>